<keyword evidence="1" id="KW-0732">Signal</keyword>
<dbReference type="InterPro" id="IPR009739">
    <property type="entry name" value="LprI-like_N"/>
</dbReference>
<dbReference type="Pfam" id="PF07007">
    <property type="entry name" value="LprI"/>
    <property type="match status" value="1"/>
</dbReference>
<feature type="signal peptide" evidence="1">
    <location>
        <begin position="1"/>
        <end position="20"/>
    </location>
</feature>
<evidence type="ECO:0000313" key="3">
    <source>
        <dbReference type="EMBL" id="MCL6283999.1"/>
    </source>
</evidence>
<dbReference type="EMBL" id="JAMFMB010000011">
    <property type="protein sequence ID" value="MCL6283999.1"/>
    <property type="molecule type" value="Genomic_DNA"/>
</dbReference>
<protein>
    <submittedName>
        <fullName evidence="3">DUF1311 domain-containing protein</fullName>
    </submittedName>
</protein>
<dbReference type="Proteomes" id="UP001203880">
    <property type="component" value="Unassembled WGS sequence"/>
</dbReference>
<evidence type="ECO:0000313" key="4">
    <source>
        <dbReference type="Proteomes" id="UP001203880"/>
    </source>
</evidence>
<organism evidence="3 4">
    <name type="scientific">Ruegeria spongiae</name>
    <dbReference type="NCBI Taxonomy" id="2942209"/>
    <lineage>
        <taxon>Bacteria</taxon>
        <taxon>Pseudomonadati</taxon>
        <taxon>Pseudomonadota</taxon>
        <taxon>Alphaproteobacteria</taxon>
        <taxon>Rhodobacterales</taxon>
        <taxon>Roseobacteraceae</taxon>
        <taxon>Ruegeria</taxon>
    </lineage>
</organism>
<dbReference type="Gene3D" id="1.20.1270.180">
    <property type="match status" value="1"/>
</dbReference>
<accession>A0ABT0Q515</accession>
<reference evidence="3" key="1">
    <citation type="submission" date="2022-05" db="EMBL/GenBank/DDBJ databases">
        <authorList>
            <person name="Park J.-S."/>
        </authorList>
    </citation>
    <scope>NUCLEOTIDE SEQUENCE</scope>
    <source>
        <strain evidence="3">2012CJ41-6</strain>
    </source>
</reference>
<feature type="chain" id="PRO_5045169671" evidence="1">
    <location>
        <begin position="21"/>
        <end position="168"/>
    </location>
</feature>
<dbReference type="RefSeq" id="WP_249709950.1">
    <property type="nucleotide sequence ID" value="NZ_JAMFMB010000011.1"/>
</dbReference>
<feature type="domain" description="Lysozyme inhibitor LprI-like N-terminal" evidence="2">
    <location>
        <begin position="54"/>
        <end position="160"/>
    </location>
</feature>
<gene>
    <name evidence="3" type="ORF">M3P21_10695</name>
</gene>
<evidence type="ECO:0000256" key="1">
    <source>
        <dbReference type="SAM" id="SignalP"/>
    </source>
</evidence>
<evidence type="ECO:0000259" key="2">
    <source>
        <dbReference type="Pfam" id="PF07007"/>
    </source>
</evidence>
<proteinExistence type="predicted"/>
<name>A0ABT0Q515_9RHOB</name>
<comment type="caution">
    <text evidence="3">The sequence shown here is derived from an EMBL/GenBank/DDBJ whole genome shotgun (WGS) entry which is preliminary data.</text>
</comment>
<sequence>MRPALVVAAVALFGAAPAQAQDLNFSIAPTQTCLAATADPAARRACAGKAAEACMTNNPGGETTVGMGYCLDQEVTQWDGWLNAAYGSLLSKAQASDADSAQWGTSAPKITPALREMQRKWIAYRDTTCDFEMSQWGGGSGTGPAGLNCLLRLTADQAIYLERAWLGE</sequence>
<keyword evidence="4" id="KW-1185">Reference proteome</keyword>